<evidence type="ECO:0008006" key="4">
    <source>
        <dbReference type="Google" id="ProtNLM"/>
    </source>
</evidence>
<proteinExistence type="predicted"/>
<protein>
    <recommendedName>
        <fullName evidence="4">DUF3718 domain-containing protein</fullName>
    </recommendedName>
</protein>
<keyword evidence="3" id="KW-1185">Reference proteome</keyword>
<dbReference type="Pfam" id="PF12514">
    <property type="entry name" value="DUF3718"/>
    <property type="match status" value="1"/>
</dbReference>
<organism evidence="2 3">
    <name type="scientific">Pseudoalteromonas ruthenica</name>
    <dbReference type="NCBI Taxonomy" id="151081"/>
    <lineage>
        <taxon>Bacteria</taxon>
        <taxon>Pseudomonadati</taxon>
        <taxon>Pseudomonadota</taxon>
        <taxon>Gammaproteobacteria</taxon>
        <taxon>Alteromonadales</taxon>
        <taxon>Pseudoalteromonadaceae</taxon>
        <taxon>Pseudoalteromonas</taxon>
    </lineage>
</organism>
<dbReference type="OrthoDB" id="6314972at2"/>
<dbReference type="PATRIC" id="fig|151081.8.peg.966"/>
<dbReference type="GeneID" id="58227534"/>
<gene>
    <name evidence="2" type="ORF">TW72_03425</name>
</gene>
<feature type="signal peptide" evidence="1">
    <location>
        <begin position="1"/>
        <end position="22"/>
    </location>
</feature>
<comment type="caution">
    <text evidence="2">The sequence shown here is derived from an EMBL/GenBank/DDBJ whole genome shotgun (WGS) entry which is preliminary data.</text>
</comment>
<evidence type="ECO:0000313" key="2">
    <source>
        <dbReference type="EMBL" id="KJZ01346.1"/>
    </source>
</evidence>
<accession>A0A0F4Q0U6</accession>
<evidence type="ECO:0000256" key="1">
    <source>
        <dbReference type="SAM" id="SignalP"/>
    </source>
</evidence>
<name>A0A0F4Q0U6_9GAMM</name>
<dbReference type="Proteomes" id="UP000033664">
    <property type="component" value="Unassembled WGS sequence"/>
</dbReference>
<dbReference type="RefSeq" id="WP_045978708.1">
    <property type="nucleotide sequence ID" value="NZ_DJHQ01000024.1"/>
</dbReference>
<keyword evidence="1" id="KW-0732">Signal</keyword>
<dbReference type="EMBL" id="JXXZ01000003">
    <property type="protein sequence ID" value="KJZ01346.1"/>
    <property type="molecule type" value="Genomic_DNA"/>
</dbReference>
<evidence type="ECO:0000313" key="3">
    <source>
        <dbReference type="Proteomes" id="UP000033664"/>
    </source>
</evidence>
<dbReference type="InterPro" id="IPR022193">
    <property type="entry name" value="DUF3718"/>
</dbReference>
<dbReference type="eggNOG" id="ENOG503348I">
    <property type="taxonomic scope" value="Bacteria"/>
</dbReference>
<feature type="chain" id="PRO_5002474846" description="DUF3718 domain-containing protein" evidence="1">
    <location>
        <begin position="23"/>
        <end position="119"/>
    </location>
</feature>
<sequence length="119" mass="13108">MKRTALLTSALALGLLSTTAAADSSKFVAADNSAGTELCMAITKNSPLKLRRSMKEHYVNTYTMENKLACNDLTVRQFASLYGFDRSLKVLNIERLTETSIRDLAAKNDTDSFMVYGSK</sequence>
<reference evidence="2 3" key="1">
    <citation type="journal article" date="2015" name="BMC Genomics">
        <title>Genome mining reveals unlocked bioactive potential of marine Gram-negative bacteria.</title>
        <authorList>
            <person name="Machado H."/>
            <person name="Sonnenschein E.C."/>
            <person name="Melchiorsen J."/>
            <person name="Gram L."/>
        </authorList>
    </citation>
    <scope>NUCLEOTIDE SEQUENCE [LARGE SCALE GENOMIC DNA]</scope>
    <source>
        <strain evidence="2 3">S3137</strain>
    </source>
</reference>
<dbReference type="AlphaFoldDB" id="A0A0F4Q0U6"/>